<accession>A0ABC8SZK5</accession>
<dbReference type="AlphaFoldDB" id="A0ABC8SZK5"/>
<reference evidence="1 2" key="1">
    <citation type="submission" date="2024-02" db="EMBL/GenBank/DDBJ databases">
        <authorList>
            <person name="Vignale AGUSTIN F."/>
            <person name="Sosa J E."/>
            <person name="Modenutti C."/>
        </authorList>
    </citation>
    <scope>NUCLEOTIDE SEQUENCE [LARGE SCALE GENOMIC DNA]</scope>
</reference>
<gene>
    <name evidence="1" type="ORF">ILEXP_LOCUS31353</name>
</gene>
<sequence>VFISEHETKSVKDLQDAYNKLYKECLKQGEKLLSVSTRLKKSEDEKKALHVDLVKSKAHIVGLKEEKQSLYEKVSYLDREYNGLLESKKSLEFKLIKLSRDLHESQELLKRLSQSTVKLDKLLVIGKSVGDKSGTMRWGCPSEATLDVKEGLSIGRQTRKEASKYGIG</sequence>
<dbReference type="Proteomes" id="UP001642360">
    <property type="component" value="Unassembled WGS sequence"/>
</dbReference>
<organism evidence="1 2">
    <name type="scientific">Ilex paraguariensis</name>
    <name type="common">yerba mate</name>
    <dbReference type="NCBI Taxonomy" id="185542"/>
    <lineage>
        <taxon>Eukaryota</taxon>
        <taxon>Viridiplantae</taxon>
        <taxon>Streptophyta</taxon>
        <taxon>Embryophyta</taxon>
        <taxon>Tracheophyta</taxon>
        <taxon>Spermatophyta</taxon>
        <taxon>Magnoliopsida</taxon>
        <taxon>eudicotyledons</taxon>
        <taxon>Gunneridae</taxon>
        <taxon>Pentapetalae</taxon>
        <taxon>asterids</taxon>
        <taxon>campanulids</taxon>
        <taxon>Aquifoliales</taxon>
        <taxon>Aquifoliaceae</taxon>
        <taxon>Ilex</taxon>
    </lineage>
</organism>
<proteinExistence type="predicted"/>
<evidence type="ECO:0000313" key="1">
    <source>
        <dbReference type="EMBL" id="CAK9162482.1"/>
    </source>
</evidence>
<evidence type="ECO:0000313" key="2">
    <source>
        <dbReference type="Proteomes" id="UP001642360"/>
    </source>
</evidence>
<comment type="caution">
    <text evidence="1">The sequence shown here is derived from an EMBL/GenBank/DDBJ whole genome shotgun (WGS) entry which is preliminary data.</text>
</comment>
<protein>
    <submittedName>
        <fullName evidence="1">Uncharacterized protein</fullName>
    </submittedName>
</protein>
<keyword evidence="2" id="KW-1185">Reference proteome</keyword>
<name>A0ABC8SZK5_9AQUA</name>
<dbReference type="EMBL" id="CAUOFW020003877">
    <property type="protein sequence ID" value="CAK9162482.1"/>
    <property type="molecule type" value="Genomic_DNA"/>
</dbReference>
<feature type="non-terminal residue" evidence="1">
    <location>
        <position position="1"/>
    </location>
</feature>